<name>A0ABN1IHZ5_9GAMM</name>
<protein>
    <recommendedName>
        <fullName evidence="1">Methyltransferase type 11 domain-containing protein</fullName>
    </recommendedName>
</protein>
<dbReference type="InterPro" id="IPR013216">
    <property type="entry name" value="Methyltransf_11"/>
</dbReference>
<reference evidence="2 3" key="1">
    <citation type="journal article" date="2019" name="Int. J. Syst. Evol. Microbiol.">
        <title>The Global Catalogue of Microorganisms (GCM) 10K type strain sequencing project: providing services to taxonomists for standard genome sequencing and annotation.</title>
        <authorList>
            <consortium name="The Broad Institute Genomics Platform"/>
            <consortium name="The Broad Institute Genome Sequencing Center for Infectious Disease"/>
            <person name="Wu L."/>
            <person name="Ma J."/>
        </authorList>
    </citation>
    <scope>NUCLEOTIDE SEQUENCE [LARGE SCALE GENOMIC DNA]</scope>
    <source>
        <strain evidence="2 3">JCM 15421</strain>
    </source>
</reference>
<dbReference type="EMBL" id="BAAAEU010000007">
    <property type="protein sequence ID" value="GAA0714039.1"/>
    <property type="molecule type" value="Genomic_DNA"/>
</dbReference>
<dbReference type="CDD" id="cd02440">
    <property type="entry name" value="AdoMet_MTases"/>
    <property type="match status" value="1"/>
</dbReference>
<dbReference type="InterPro" id="IPR029063">
    <property type="entry name" value="SAM-dependent_MTases_sf"/>
</dbReference>
<comment type="caution">
    <text evidence="2">The sequence shown here is derived from an EMBL/GenBank/DDBJ whole genome shotgun (WGS) entry which is preliminary data.</text>
</comment>
<sequence length="279" mass="31015">MSQSKKEGTSHEFDAESHLRSDWAARQHALGNVPQAVLLRNLPPRLNLLIDTWHRSLLRWSLAPLERTRSTWIADLGCGYGRVVNEVKAMGFENIIGLDYEAGFCRQYQLDHGHAVQGSIAQPPFAAGSLSGAYAITAFMYVGLERAIDGIGMLDASLSPGARILILEAGAEFNGLSRYIFRQKRTQSLAVNGFSRSELGKTLLPDGWRKIASGSNAGMTMLLPLLMTFHRWPRVFNALAKAAMHLDRPRVGFRDRGVRSFGLHRWVLCEKPFNSAPAR</sequence>
<feature type="domain" description="Methyltransferase type 11" evidence="1">
    <location>
        <begin position="75"/>
        <end position="147"/>
    </location>
</feature>
<dbReference type="RefSeq" id="WP_343789824.1">
    <property type="nucleotide sequence ID" value="NZ_BAAAEU010000007.1"/>
</dbReference>
<evidence type="ECO:0000313" key="3">
    <source>
        <dbReference type="Proteomes" id="UP001501523"/>
    </source>
</evidence>
<dbReference type="Pfam" id="PF08241">
    <property type="entry name" value="Methyltransf_11"/>
    <property type="match status" value="1"/>
</dbReference>
<organism evidence="2 3">
    <name type="scientific">Dokdonella soli</name>
    <dbReference type="NCBI Taxonomy" id="529810"/>
    <lineage>
        <taxon>Bacteria</taxon>
        <taxon>Pseudomonadati</taxon>
        <taxon>Pseudomonadota</taxon>
        <taxon>Gammaproteobacteria</taxon>
        <taxon>Lysobacterales</taxon>
        <taxon>Rhodanobacteraceae</taxon>
        <taxon>Dokdonella</taxon>
    </lineage>
</organism>
<keyword evidence="3" id="KW-1185">Reference proteome</keyword>
<accession>A0ABN1IHZ5</accession>
<evidence type="ECO:0000313" key="2">
    <source>
        <dbReference type="EMBL" id="GAA0714039.1"/>
    </source>
</evidence>
<dbReference type="SUPFAM" id="SSF53335">
    <property type="entry name" value="S-adenosyl-L-methionine-dependent methyltransferases"/>
    <property type="match status" value="1"/>
</dbReference>
<dbReference type="Gene3D" id="3.40.50.150">
    <property type="entry name" value="Vaccinia Virus protein VP39"/>
    <property type="match status" value="1"/>
</dbReference>
<gene>
    <name evidence="2" type="ORF">GCM10009105_18100</name>
</gene>
<dbReference type="Proteomes" id="UP001501523">
    <property type="component" value="Unassembled WGS sequence"/>
</dbReference>
<evidence type="ECO:0000259" key="1">
    <source>
        <dbReference type="Pfam" id="PF08241"/>
    </source>
</evidence>
<proteinExistence type="predicted"/>